<dbReference type="InterPro" id="IPR049128">
    <property type="entry name" value="Pop8-like_dom"/>
</dbReference>
<gene>
    <name evidence="3" type="ORF">BDW47DRAFT_129202</name>
</gene>
<organism evidence="3 4">
    <name type="scientific">Aspergillus candidus</name>
    <dbReference type="NCBI Taxonomy" id="41067"/>
    <lineage>
        <taxon>Eukaryota</taxon>
        <taxon>Fungi</taxon>
        <taxon>Dikarya</taxon>
        <taxon>Ascomycota</taxon>
        <taxon>Pezizomycotina</taxon>
        <taxon>Eurotiomycetes</taxon>
        <taxon>Eurotiomycetidae</taxon>
        <taxon>Eurotiales</taxon>
        <taxon>Aspergillaceae</taxon>
        <taxon>Aspergillus</taxon>
        <taxon>Aspergillus subgen. Circumdati</taxon>
    </lineage>
</organism>
<dbReference type="Pfam" id="PF20976">
    <property type="entry name" value="Pop8"/>
    <property type="match status" value="1"/>
</dbReference>
<feature type="region of interest" description="Disordered" evidence="1">
    <location>
        <begin position="1"/>
        <end position="27"/>
    </location>
</feature>
<dbReference type="EMBL" id="KZ559182">
    <property type="protein sequence ID" value="PLB34299.1"/>
    <property type="molecule type" value="Genomic_DNA"/>
</dbReference>
<proteinExistence type="predicted"/>
<evidence type="ECO:0000313" key="3">
    <source>
        <dbReference type="EMBL" id="PLB34299.1"/>
    </source>
</evidence>
<dbReference type="RefSeq" id="XP_024668311.1">
    <property type="nucleotide sequence ID" value="XM_024816958.1"/>
</dbReference>
<dbReference type="GO" id="GO:0034965">
    <property type="term" value="P:intronic box C/D snoRNA processing"/>
    <property type="evidence" value="ECO:0007669"/>
    <property type="project" value="TreeGrafter"/>
</dbReference>
<evidence type="ECO:0000259" key="2">
    <source>
        <dbReference type="Pfam" id="PF20976"/>
    </source>
</evidence>
<evidence type="ECO:0000313" key="4">
    <source>
        <dbReference type="Proteomes" id="UP000234585"/>
    </source>
</evidence>
<evidence type="ECO:0000256" key="1">
    <source>
        <dbReference type="SAM" id="MobiDB-lite"/>
    </source>
</evidence>
<sequence>MSKRKPSEAPAAAATAAPKTTHLTSRNPPWTYLKLQLTHQPNTSNTTKSQPLDPLTARTHLTSALSQFLGLTGTAIPVDILKITTPGLDTADDSSSGSTSQEKIVWVRVPRADATAVVDALSSWIGGGSGGGGGEDDDDAVGAVAWRVCARGNHLGGLTCGGGEDLFLS</sequence>
<dbReference type="PANTHER" id="PTHR28173">
    <property type="entry name" value="RIBONUCLEASES P/MRP PROTEIN SUBUNIT POP8"/>
    <property type="match status" value="1"/>
</dbReference>
<feature type="compositionally biased region" description="Low complexity" evidence="1">
    <location>
        <begin position="9"/>
        <end position="21"/>
    </location>
</feature>
<keyword evidence="4" id="KW-1185">Reference proteome</keyword>
<dbReference type="PANTHER" id="PTHR28173:SF1">
    <property type="entry name" value="RIBONUCLEASES P_MRP PROTEIN SUBUNIT POP8"/>
    <property type="match status" value="1"/>
</dbReference>
<dbReference type="GO" id="GO:0000294">
    <property type="term" value="P:nuclear-transcribed mRNA catabolic process, RNase MRP-dependent"/>
    <property type="evidence" value="ECO:0007669"/>
    <property type="project" value="TreeGrafter"/>
</dbReference>
<dbReference type="AlphaFoldDB" id="A0A2I2F0Z5"/>
<dbReference type="GO" id="GO:0000172">
    <property type="term" value="C:ribonuclease MRP complex"/>
    <property type="evidence" value="ECO:0007669"/>
    <property type="project" value="InterPro"/>
</dbReference>
<dbReference type="Proteomes" id="UP000234585">
    <property type="component" value="Unassembled WGS sequence"/>
</dbReference>
<dbReference type="GO" id="GO:0005655">
    <property type="term" value="C:nucleolar ribonuclease P complex"/>
    <property type="evidence" value="ECO:0007669"/>
    <property type="project" value="InterPro"/>
</dbReference>
<dbReference type="GO" id="GO:0008033">
    <property type="term" value="P:tRNA processing"/>
    <property type="evidence" value="ECO:0007669"/>
    <property type="project" value="InterPro"/>
</dbReference>
<dbReference type="GO" id="GO:0000171">
    <property type="term" value="F:ribonuclease MRP activity"/>
    <property type="evidence" value="ECO:0007669"/>
    <property type="project" value="TreeGrafter"/>
</dbReference>
<dbReference type="STRING" id="41067.A0A2I2F0Z5"/>
<reference evidence="3 4" key="1">
    <citation type="submission" date="2017-12" db="EMBL/GenBank/DDBJ databases">
        <authorList>
            <consortium name="DOE Joint Genome Institute"/>
            <person name="Haridas S."/>
            <person name="Kjaerbolling I."/>
            <person name="Vesth T.C."/>
            <person name="Frisvad J.C."/>
            <person name="Nybo J.L."/>
            <person name="Theobald S."/>
            <person name="Kuo A."/>
            <person name="Bowyer P."/>
            <person name="Matsuda Y."/>
            <person name="Mondo S."/>
            <person name="Lyhne E.K."/>
            <person name="Kogle M.E."/>
            <person name="Clum A."/>
            <person name="Lipzen A."/>
            <person name="Salamov A."/>
            <person name="Ngan C.Y."/>
            <person name="Daum C."/>
            <person name="Chiniquy J."/>
            <person name="Barry K."/>
            <person name="LaButti K."/>
            <person name="Simmons B.A."/>
            <person name="Magnuson J.K."/>
            <person name="Mortensen U.H."/>
            <person name="Larsen T.O."/>
            <person name="Grigoriev I.V."/>
            <person name="Baker S.E."/>
            <person name="Andersen M.R."/>
            <person name="Nordberg H.P."/>
            <person name="Cantor M.N."/>
            <person name="Hua S.X."/>
        </authorList>
    </citation>
    <scope>NUCLEOTIDE SEQUENCE [LARGE SCALE GENOMIC DNA]</scope>
    <source>
        <strain evidence="3 4">CBS 102.13</strain>
    </source>
</reference>
<feature type="domain" description="Ribonucleases P/MRP subunit Pop8-like" evidence="2">
    <location>
        <begin position="29"/>
        <end position="84"/>
    </location>
</feature>
<dbReference type="GO" id="GO:0004526">
    <property type="term" value="F:ribonuclease P activity"/>
    <property type="evidence" value="ECO:0007669"/>
    <property type="project" value="TreeGrafter"/>
</dbReference>
<dbReference type="InterPro" id="IPR020347">
    <property type="entry name" value="Pop8"/>
</dbReference>
<dbReference type="GeneID" id="36524118"/>
<name>A0A2I2F0Z5_ASPCN</name>
<dbReference type="OrthoDB" id="5530243at2759"/>
<accession>A0A2I2F0Z5</accession>
<protein>
    <recommendedName>
        <fullName evidence="2">Ribonucleases P/MRP subunit Pop8-like domain-containing protein</fullName>
    </recommendedName>
</protein>